<feature type="domain" description="N-acetyltransferase" evidence="1">
    <location>
        <begin position="29"/>
        <end position="215"/>
    </location>
</feature>
<evidence type="ECO:0000259" key="1">
    <source>
        <dbReference type="Pfam" id="PF13302"/>
    </source>
</evidence>
<accession>A0A401G667</accession>
<dbReference type="InParanoid" id="A0A401G667"/>
<dbReference type="AlphaFoldDB" id="A0A401G667"/>
<protein>
    <recommendedName>
        <fullName evidence="1">N-acetyltransferase domain-containing protein</fullName>
    </recommendedName>
</protein>
<dbReference type="Pfam" id="PF13302">
    <property type="entry name" value="Acetyltransf_3"/>
    <property type="match status" value="1"/>
</dbReference>
<dbReference type="InterPro" id="IPR016181">
    <property type="entry name" value="Acyl_CoA_acyltransferase"/>
</dbReference>
<dbReference type="EMBL" id="BFAD01000001">
    <property type="protein sequence ID" value="GBE77660.1"/>
    <property type="molecule type" value="Genomic_DNA"/>
</dbReference>
<dbReference type="PANTHER" id="PTHR43328:SF1">
    <property type="entry name" value="N-ACETYLTRANSFERASE DOMAIN-CONTAINING PROTEIN"/>
    <property type="match status" value="1"/>
</dbReference>
<dbReference type="Proteomes" id="UP000287166">
    <property type="component" value="Unassembled WGS sequence"/>
</dbReference>
<reference evidence="2 3" key="1">
    <citation type="journal article" date="2018" name="Sci. Rep.">
        <title>Genome sequence of the cauliflower mushroom Sparassis crispa (Hanabiratake) and its association with beneficial usage.</title>
        <authorList>
            <person name="Kiyama R."/>
            <person name="Furutani Y."/>
            <person name="Kawaguchi K."/>
            <person name="Nakanishi T."/>
        </authorList>
    </citation>
    <scope>NUCLEOTIDE SEQUENCE [LARGE SCALE GENOMIC DNA]</scope>
</reference>
<sequence>MSSSQLHPLRVNPGTGEPFLRLPSPLEDIIITPPRVTDAPSIVAILNDPTVCQWLKGPPYPYLPSHADSWLNDAKRESDATLLELKQTCREDSDGTLKLVGSCPVRSLRAVQEDGTDVYIGNVDFRRCAFLEEDPAVRGRLSEENTQRVVGDPAIVWCLGDYLAPSHHGRGIMTAAVGTLLASWAIPRMGVRRMRVEIFRGNNGSVRVFEKNGFVLEKTLDQEKVTNYGNTIYGHNILWWEHS</sequence>
<dbReference type="GeneID" id="38774577"/>
<dbReference type="Gene3D" id="3.40.630.30">
    <property type="match status" value="1"/>
</dbReference>
<dbReference type="SUPFAM" id="SSF55729">
    <property type="entry name" value="Acyl-CoA N-acyltransferases (Nat)"/>
    <property type="match status" value="1"/>
</dbReference>
<comment type="caution">
    <text evidence="2">The sequence shown here is derived from an EMBL/GenBank/DDBJ whole genome shotgun (WGS) entry which is preliminary data.</text>
</comment>
<gene>
    <name evidence="2" type="ORF">SCP_0105410</name>
</gene>
<organism evidence="2 3">
    <name type="scientific">Sparassis crispa</name>
    <dbReference type="NCBI Taxonomy" id="139825"/>
    <lineage>
        <taxon>Eukaryota</taxon>
        <taxon>Fungi</taxon>
        <taxon>Dikarya</taxon>
        <taxon>Basidiomycota</taxon>
        <taxon>Agaricomycotina</taxon>
        <taxon>Agaricomycetes</taxon>
        <taxon>Polyporales</taxon>
        <taxon>Sparassidaceae</taxon>
        <taxon>Sparassis</taxon>
    </lineage>
</organism>
<proteinExistence type="predicted"/>
<dbReference type="InterPro" id="IPR000182">
    <property type="entry name" value="GNAT_dom"/>
</dbReference>
<name>A0A401G667_9APHY</name>
<dbReference type="PANTHER" id="PTHR43328">
    <property type="entry name" value="ACETYLTRANSFERASE-RELATED"/>
    <property type="match status" value="1"/>
</dbReference>
<dbReference type="GO" id="GO:0016747">
    <property type="term" value="F:acyltransferase activity, transferring groups other than amino-acyl groups"/>
    <property type="evidence" value="ECO:0007669"/>
    <property type="project" value="InterPro"/>
</dbReference>
<dbReference type="RefSeq" id="XP_027608573.1">
    <property type="nucleotide sequence ID" value="XM_027752772.1"/>
</dbReference>
<dbReference type="OrthoDB" id="630895at2759"/>
<keyword evidence="3" id="KW-1185">Reference proteome</keyword>
<evidence type="ECO:0000313" key="3">
    <source>
        <dbReference type="Proteomes" id="UP000287166"/>
    </source>
</evidence>
<evidence type="ECO:0000313" key="2">
    <source>
        <dbReference type="EMBL" id="GBE77660.1"/>
    </source>
</evidence>